<comment type="subcellular location">
    <subcellularLocation>
        <location evidence="19">Endoplasmic reticulum membrane</location>
        <topology evidence="19">Single-pass membrane protein</topology>
        <orientation evidence="19">Cytoplasmic side</orientation>
    </subcellularLocation>
    <subcellularLocation>
        <location evidence="19">Mitochondrion outer membrane</location>
        <topology evidence="19">Single-pass membrane protein</topology>
        <orientation evidence="19">Cytoplasmic side</orientation>
    </subcellularLocation>
    <subcellularLocation>
        <location evidence="19">Cell membrane</location>
        <topology evidence="19">Single-pass membrane protein</topology>
        <orientation evidence="19">Cytoplasmic side</orientation>
    </subcellularLocation>
</comment>
<keyword evidence="15 19" id="KW-0496">Mitochondrion</keyword>
<dbReference type="OrthoDB" id="1856718at2759"/>
<proteinExistence type="inferred from homology"/>
<dbReference type="PROSITE" id="PS50902">
    <property type="entry name" value="FLAVODOXIN_LIKE"/>
    <property type="match status" value="1"/>
</dbReference>
<dbReference type="FunFam" id="3.40.50.80:FF:000001">
    <property type="entry name" value="NADPH--cytochrome P450 reductase 1"/>
    <property type="match status" value="1"/>
</dbReference>
<evidence type="ECO:0000256" key="5">
    <source>
        <dbReference type="ARBA" id="ARBA00022692"/>
    </source>
</evidence>
<evidence type="ECO:0000256" key="14">
    <source>
        <dbReference type="ARBA" id="ARBA00023098"/>
    </source>
</evidence>
<dbReference type="Gene3D" id="3.40.50.80">
    <property type="entry name" value="Nucleotide-binding domain of ferredoxin-NADP reductase (FNR) module"/>
    <property type="match status" value="1"/>
</dbReference>
<feature type="binding site" evidence="19">
    <location>
        <begin position="607"/>
        <end position="608"/>
    </location>
    <ligand>
        <name>NADP(+)</name>
        <dbReference type="ChEBI" id="CHEBI:58349"/>
    </ligand>
</feature>
<evidence type="ECO:0000259" key="22">
    <source>
        <dbReference type="PROSITE" id="PS50902"/>
    </source>
</evidence>
<evidence type="ECO:0000256" key="2">
    <source>
        <dbReference type="ARBA" id="ARBA00022516"/>
    </source>
</evidence>
<evidence type="ECO:0000313" key="24">
    <source>
        <dbReference type="EMBL" id="CAB4254945.1"/>
    </source>
</evidence>
<evidence type="ECO:0000256" key="1">
    <source>
        <dbReference type="ARBA" id="ARBA00022475"/>
    </source>
</evidence>
<dbReference type="SUPFAM" id="SSF52343">
    <property type="entry name" value="Ferredoxin reductase-like, C-terminal NADP-linked domain"/>
    <property type="match status" value="1"/>
</dbReference>
<evidence type="ECO:0000256" key="20">
    <source>
        <dbReference type="PIRNR" id="PIRNR000208"/>
    </source>
</evidence>
<dbReference type="Gene3D" id="2.40.30.10">
    <property type="entry name" value="Translation factors"/>
    <property type="match status" value="1"/>
</dbReference>
<feature type="domain" description="FAD-binding FR-type" evidence="23">
    <location>
        <begin position="269"/>
        <end position="513"/>
    </location>
</feature>
<keyword evidence="6 19" id="KW-1000">Mitochondrion outer membrane</keyword>
<comment type="caution">
    <text evidence="24">The sequence shown here is derived from an EMBL/GenBank/DDBJ whole genome shotgun (WGS) entry which is preliminary data.</text>
</comment>
<dbReference type="Gene3D" id="3.40.50.360">
    <property type="match status" value="1"/>
</dbReference>
<dbReference type="GO" id="GO:0005829">
    <property type="term" value="C:cytosol"/>
    <property type="evidence" value="ECO:0007669"/>
    <property type="project" value="TreeGrafter"/>
</dbReference>
<keyword evidence="1 19" id="KW-1003">Cell membrane</keyword>
<accession>A0A8H2VG49</accession>
<evidence type="ECO:0000256" key="18">
    <source>
        <dbReference type="ARBA" id="ARBA00023221"/>
    </source>
</evidence>
<reference evidence="24 25" key="1">
    <citation type="submission" date="2020-05" db="EMBL/GenBank/DDBJ databases">
        <authorList>
            <person name="Casaregola S."/>
            <person name="Devillers H."/>
            <person name="Grondin C."/>
        </authorList>
    </citation>
    <scope>NUCLEOTIDE SEQUENCE [LARGE SCALE GENOMIC DNA]</scope>
    <source>
        <strain evidence="24 25">CLIB 1767</strain>
    </source>
</reference>
<keyword evidence="18 19" id="KW-0753">Steroid metabolism</keyword>
<evidence type="ECO:0000256" key="4">
    <source>
        <dbReference type="ARBA" id="ARBA00022643"/>
    </source>
</evidence>
<evidence type="ECO:0000256" key="16">
    <source>
        <dbReference type="ARBA" id="ARBA00023136"/>
    </source>
</evidence>
<feature type="binding site" evidence="19">
    <location>
        <position position="687"/>
    </location>
    <ligand>
        <name>FAD</name>
        <dbReference type="ChEBI" id="CHEBI:57692"/>
    </ligand>
</feature>
<dbReference type="InterPro" id="IPR017938">
    <property type="entry name" value="Riboflavin_synthase-like_b-brl"/>
</dbReference>
<dbReference type="InterPro" id="IPR017927">
    <property type="entry name" value="FAD-bd_FR_type"/>
</dbReference>
<dbReference type="GO" id="GO:0006696">
    <property type="term" value="P:ergosterol biosynthetic process"/>
    <property type="evidence" value="ECO:0007669"/>
    <property type="project" value="UniProtKB-UniRule"/>
</dbReference>
<feature type="binding site" evidence="19">
    <location>
        <begin position="441"/>
        <end position="444"/>
    </location>
    <ligand>
        <name>FAD</name>
        <dbReference type="ChEBI" id="CHEBI:57692"/>
    </ligand>
</feature>
<dbReference type="Pfam" id="PF00175">
    <property type="entry name" value="NAD_binding_1"/>
    <property type="match status" value="1"/>
</dbReference>
<dbReference type="EMBL" id="CAEFZW010000005">
    <property type="protein sequence ID" value="CAB4254945.1"/>
    <property type="molecule type" value="Genomic_DNA"/>
</dbReference>
<dbReference type="GO" id="GO:0003958">
    <property type="term" value="F:NADPH-hemoprotein reductase activity"/>
    <property type="evidence" value="ECO:0007669"/>
    <property type="project" value="UniProtKB-UniRule"/>
</dbReference>
<name>A0A8H2VG49_9SACH</name>
<evidence type="ECO:0000256" key="9">
    <source>
        <dbReference type="ARBA" id="ARBA00022857"/>
    </source>
</evidence>
<dbReference type="PROSITE" id="PS51384">
    <property type="entry name" value="FAD_FR"/>
    <property type="match status" value="1"/>
</dbReference>
<dbReference type="InterPro" id="IPR039261">
    <property type="entry name" value="FNR_nucleotide-bd"/>
</dbReference>
<feature type="binding site" evidence="19">
    <location>
        <position position="541"/>
    </location>
    <ligand>
        <name>NADP(+)</name>
        <dbReference type="ChEBI" id="CHEBI:58349"/>
    </ligand>
</feature>
<comment type="cofactor">
    <cofactor evidence="19">
        <name>FAD</name>
        <dbReference type="ChEBI" id="CHEBI:57692"/>
    </cofactor>
    <text evidence="19">Binds 1 FAD per monomer.</text>
</comment>
<feature type="domain" description="Flavodoxin-like" evidence="22">
    <location>
        <begin position="61"/>
        <end position="206"/>
    </location>
</feature>
<comment type="cofactor">
    <cofactor evidence="19">
        <name>FMN</name>
        <dbReference type="ChEBI" id="CHEBI:58210"/>
    </cofactor>
    <text evidence="19">Binds 1 FMN per monomer.</text>
</comment>
<keyword evidence="7 19" id="KW-0256">Endoplasmic reticulum</keyword>
<dbReference type="PANTHER" id="PTHR19384">
    <property type="entry name" value="NITRIC OXIDE SYNTHASE-RELATED"/>
    <property type="match status" value="1"/>
</dbReference>
<dbReference type="GO" id="GO:0050660">
    <property type="term" value="F:flavin adenine dinucleotide binding"/>
    <property type="evidence" value="ECO:0007669"/>
    <property type="project" value="UniProtKB-UniRule"/>
</dbReference>
<keyword evidence="12 19" id="KW-0560">Oxidoreductase</keyword>
<gene>
    <name evidence="19" type="primary">NCP1</name>
    <name evidence="24" type="ORF">KABA2_05S04840</name>
</gene>
<dbReference type="GO" id="GO:0010181">
    <property type="term" value="F:FMN binding"/>
    <property type="evidence" value="ECO:0007669"/>
    <property type="project" value="UniProtKB-UniRule"/>
</dbReference>
<comment type="function">
    <text evidence="19">This enzyme is required for electron transfer from NADP to cytochrome P450 in microsomes. It can also provide electron transfer to heme oxygenase and cytochrome B5. Involved in ergosterol biosynthesis.</text>
</comment>
<feature type="coiled-coil region" evidence="21">
    <location>
        <begin position="199"/>
        <end position="226"/>
    </location>
</feature>
<dbReference type="InterPro" id="IPR023208">
    <property type="entry name" value="P450R"/>
</dbReference>
<keyword evidence="4 19" id="KW-0288">FMN</keyword>
<dbReference type="PIRSF" id="PIRSF000208">
    <property type="entry name" value="P450R"/>
    <property type="match status" value="1"/>
</dbReference>
<dbReference type="PRINTS" id="PR00369">
    <property type="entry name" value="FLAVODOXIN"/>
</dbReference>
<sequence length="687" mass="76987">MNSTDLIAVVVLGALFWLYRNLDSIKEFINDQLYGDDPSLGVNSNGTRDLAEVLKDNDKNYLVLYGSQTGTAEDYAKKFGKELTARFQLRVMVADLENYDFHSLNELPDNMPVSFVISTYGEGDFPDGSVNFEQYLNELDPDMLDNLRFSIFGLGNTTYEFFNGAARKALDKLQDAGARLIGTLGEGDDGAGTTDEDYLTWKEETIELLQNELDLHEDEDKQFESSFEYTALITIGNSTSLGEPSKQYLPNATLQYNAEGEQSGPFDLSQPYVAPITETKELFQSKDRNCIHTEFDISRSEVTYQTGDHLAIWPSNSDEAVSQFLRVFELDSETIFDLKAKDSTMKLPFLCPTTIGAVVRHYLEITGPISRQTLGLLVSYAPESIKEHIVTLSKDKSLFATEILASKFNLADALLSLNHGETWTGVPWLLLIEMLPKLSPRYYSISSSSLSEPNTIHATSIVENTPNDITGTNITGVTTNLLRNIQVIKNHDDAASLPVHYDLEGPRGLFANGQLPIHVRHSTFRLPKDISAPVIMIGPGTGVAPFRGFVRERCAEVKRDGEECLEKMGKMVLFYGSRDDDDYLYRNEWVEYAATLDAKFEIDVALSRVQEQKVYVQHRLAERQEEVSKLLQNGAYVYVCGDAKRMAKDVQHAIVNILSESKGLTEPEAQEIVKAMKVAGKYQEDIW</sequence>
<comment type="caution">
    <text evidence="19">Lacks conserved residue(s) required for the propagation of feature annotation.</text>
</comment>
<feature type="binding site" evidence="19">
    <location>
        <position position="288"/>
    </location>
    <ligand>
        <name>NADP(+)</name>
        <dbReference type="ChEBI" id="CHEBI:58349"/>
    </ligand>
</feature>
<evidence type="ECO:0000256" key="3">
    <source>
        <dbReference type="ARBA" id="ARBA00022630"/>
    </source>
</evidence>
<organism evidence="24 25">
    <name type="scientific">Maudiozyma barnettii</name>
    <dbReference type="NCBI Taxonomy" id="61262"/>
    <lineage>
        <taxon>Eukaryota</taxon>
        <taxon>Fungi</taxon>
        <taxon>Dikarya</taxon>
        <taxon>Ascomycota</taxon>
        <taxon>Saccharomycotina</taxon>
        <taxon>Saccharomycetes</taxon>
        <taxon>Saccharomycetales</taxon>
        <taxon>Saccharomycetaceae</taxon>
        <taxon>Maudiozyma</taxon>
    </lineage>
</organism>
<evidence type="ECO:0000256" key="21">
    <source>
        <dbReference type="SAM" id="Coils"/>
    </source>
</evidence>
<dbReference type="InterPro" id="IPR003097">
    <property type="entry name" value="CysJ-like_FAD-binding"/>
</dbReference>
<dbReference type="InterPro" id="IPR008254">
    <property type="entry name" value="Flavodoxin/NO_synth"/>
</dbReference>
<evidence type="ECO:0000313" key="25">
    <source>
        <dbReference type="Proteomes" id="UP000644660"/>
    </source>
</evidence>
<comment type="similarity">
    <text evidence="19">In the N-terminal section; belongs to the flavodoxin family.</text>
</comment>
<dbReference type="InterPro" id="IPR029039">
    <property type="entry name" value="Flavoprotein-like_sf"/>
</dbReference>
<keyword evidence="14 19" id="KW-0443">Lipid metabolism</keyword>
<evidence type="ECO:0000259" key="23">
    <source>
        <dbReference type="PROSITE" id="PS51384"/>
    </source>
</evidence>
<feature type="binding site" evidence="19">
    <location>
        <begin position="154"/>
        <end position="163"/>
    </location>
    <ligand>
        <name>FMN</name>
        <dbReference type="ChEBI" id="CHEBI:58210"/>
    </ligand>
</feature>
<keyword evidence="13 19" id="KW-0756">Sterol biosynthesis</keyword>
<evidence type="ECO:0000256" key="10">
    <source>
        <dbReference type="ARBA" id="ARBA00022955"/>
    </source>
</evidence>
<dbReference type="GO" id="GO:0005886">
    <property type="term" value="C:plasma membrane"/>
    <property type="evidence" value="ECO:0007669"/>
    <property type="project" value="UniProtKB-SubCell"/>
</dbReference>
<dbReference type="Pfam" id="PF00667">
    <property type="entry name" value="FAD_binding_1"/>
    <property type="match status" value="1"/>
</dbReference>
<evidence type="ECO:0000256" key="13">
    <source>
        <dbReference type="ARBA" id="ARBA00023011"/>
    </source>
</evidence>
<feature type="binding site" evidence="19">
    <location>
        <begin position="476"/>
        <end position="479"/>
    </location>
    <ligand>
        <name>FAD</name>
        <dbReference type="ChEBI" id="CHEBI:57692"/>
    </ligand>
</feature>
<feature type="binding site" evidence="19">
    <location>
        <position position="189"/>
    </location>
    <ligand>
        <name>FMN</name>
        <dbReference type="ChEBI" id="CHEBI:58210"/>
    </ligand>
</feature>
<keyword evidence="3 19" id="KW-0285">Flavoprotein</keyword>
<dbReference type="EC" id="1.6.2.4" evidence="19 20"/>
<keyword evidence="16 19" id="KW-0472">Membrane</keyword>
<dbReference type="GO" id="GO:0005789">
    <property type="term" value="C:endoplasmic reticulum membrane"/>
    <property type="evidence" value="ECO:0007669"/>
    <property type="project" value="UniProtKB-SubCell"/>
</dbReference>
<evidence type="ECO:0000256" key="17">
    <source>
        <dbReference type="ARBA" id="ARBA00023166"/>
    </source>
</evidence>
<keyword evidence="10 19" id="KW-0752">Steroid biosynthesis</keyword>
<keyword evidence="21" id="KW-0175">Coiled coil</keyword>
<keyword evidence="2 19" id="KW-0444">Lipid biosynthesis</keyword>
<comment type="similarity">
    <text evidence="19 20">In the C-terminal section; belongs to the flavoprotein pyridine nucleotide cytochrome reductase family.</text>
</comment>
<dbReference type="AlphaFoldDB" id="A0A8H2VG49"/>
<evidence type="ECO:0000256" key="8">
    <source>
        <dbReference type="ARBA" id="ARBA00022827"/>
    </source>
</evidence>
<dbReference type="PANTHER" id="PTHR19384:SF17">
    <property type="entry name" value="NADPH--CYTOCHROME P450 REDUCTASE"/>
    <property type="match status" value="1"/>
</dbReference>
<dbReference type="Proteomes" id="UP000644660">
    <property type="component" value="Unassembled WGS sequence"/>
</dbReference>
<comment type="similarity">
    <text evidence="19">Belongs to the NADPH--cytochrome P450 reductase family.</text>
</comment>
<keyword evidence="17 19" id="KW-1207">Sterol metabolism</keyword>
<dbReference type="PRINTS" id="PR00371">
    <property type="entry name" value="FPNCR"/>
</dbReference>
<dbReference type="HAMAP" id="MF_03212">
    <property type="entry name" value="NCPR"/>
    <property type="match status" value="1"/>
</dbReference>
<feature type="binding site" evidence="19">
    <location>
        <begin position="118"/>
        <end position="121"/>
    </location>
    <ligand>
        <name>FMN</name>
        <dbReference type="ChEBI" id="CHEBI:58210"/>
    </ligand>
</feature>
<dbReference type="SUPFAM" id="SSF63380">
    <property type="entry name" value="Riboflavin synthase domain-like"/>
    <property type="match status" value="1"/>
</dbReference>
<keyword evidence="11" id="KW-1133">Transmembrane helix</keyword>
<dbReference type="Gene3D" id="1.20.990.10">
    <property type="entry name" value="NADPH-cytochrome p450 Reductase, Chain A, domain 3"/>
    <property type="match status" value="1"/>
</dbReference>
<keyword evidence="5" id="KW-0812">Transmembrane</keyword>
<protein>
    <recommendedName>
        <fullName evidence="19 20">NADPH--cytochrome P450 reductase</fullName>
        <shortName evidence="19">CPR</shortName>
        <shortName evidence="19">P450R</shortName>
        <ecNumber evidence="19 20">1.6.2.4</ecNumber>
    </recommendedName>
</protein>
<evidence type="ECO:0000256" key="11">
    <source>
        <dbReference type="ARBA" id="ARBA00022989"/>
    </source>
</evidence>
<keyword evidence="25" id="KW-1185">Reference proteome</keyword>
<comment type="catalytic activity">
    <reaction evidence="19 20">
        <text>2 oxidized [cytochrome P450] + NADPH = 2 reduced [cytochrome P450] + NADP(+) + H(+)</text>
        <dbReference type="Rhea" id="RHEA:24040"/>
        <dbReference type="Rhea" id="RHEA-COMP:14627"/>
        <dbReference type="Rhea" id="RHEA-COMP:14628"/>
        <dbReference type="ChEBI" id="CHEBI:15378"/>
        <dbReference type="ChEBI" id="CHEBI:55376"/>
        <dbReference type="ChEBI" id="CHEBI:57783"/>
        <dbReference type="ChEBI" id="CHEBI:58349"/>
        <dbReference type="ChEBI" id="CHEBI:60344"/>
        <dbReference type="EC" id="1.6.2.4"/>
    </reaction>
</comment>
<evidence type="ECO:0000256" key="7">
    <source>
        <dbReference type="ARBA" id="ARBA00022824"/>
    </source>
</evidence>
<dbReference type="InterPro" id="IPR023173">
    <property type="entry name" value="NADPH_Cyt_P450_Rdtase_alpha"/>
</dbReference>
<dbReference type="InterPro" id="IPR001433">
    <property type="entry name" value="OxRdtase_FAD/NAD-bd"/>
</dbReference>
<dbReference type="FunFam" id="3.40.50.360:FF:000036">
    <property type="entry name" value="NADPH--cytochrome P450 reductase"/>
    <property type="match status" value="1"/>
</dbReference>
<evidence type="ECO:0000256" key="12">
    <source>
        <dbReference type="ARBA" id="ARBA00023002"/>
    </source>
</evidence>
<dbReference type="InterPro" id="IPR001094">
    <property type="entry name" value="Flavdoxin-like"/>
</dbReference>
<feature type="binding site" evidence="19">
    <location>
        <begin position="613"/>
        <end position="617"/>
    </location>
    <ligand>
        <name>NADP(+)</name>
        <dbReference type="ChEBI" id="CHEBI:58349"/>
    </ligand>
</feature>
<evidence type="ECO:0000256" key="19">
    <source>
        <dbReference type="HAMAP-Rule" id="MF_03212"/>
    </source>
</evidence>
<dbReference type="Pfam" id="PF00258">
    <property type="entry name" value="Flavodoxin_1"/>
    <property type="match status" value="1"/>
</dbReference>
<keyword evidence="8 19" id="KW-0274">FAD</keyword>
<keyword evidence="9 19" id="KW-0521">NADP</keyword>
<dbReference type="InterPro" id="IPR001709">
    <property type="entry name" value="Flavoprot_Pyr_Nucl_cyt_Rdtase"/>
</dbReference>
<dbReference type="SUPFAM" id="SSF52218">
    <property type="entry name" value="Flavoproteins"/>
    <property type="match status" value="1"/>
</dbReference>
<evidence type="ECO:0000256" key="6">
    <source>
        <dbReference type="ARBA" id="ARBA00022787"/>
    </source>
</evidence>
<feature type="binding site" evidence="19">
    <location>
        <begin position="67"/>
        <end position="72"/>
    </location>
    <ligand>
        <name>FMN</name>
        <dbReference type="ChEBI" id="CHEBI:58210"/>
    </ligand>
</feature>
<feature type="binding site" evidence="19">
    <location>
        <position position="649"/>
    </location>
    <ligand>
        <name>NADP(+)</name>
        <dbReference type="ChEBI" id="CHEBI:58349"/>
    </ligand>
</feature>
<evidence type="ECO:0000256" key="15">
    <source>
        <dbReference type="ARBA" id="ARBA00023128"/>
    </source>
</evidence>
<dbReference type="GO" id="GO:0005741">
    <property type="term" value="C:mitochondrial outer membrane"/>
    <property type="evidence" value="ECO:0007669"/>
    <property type="project" value="UniProtKB-SubCell"/>
</dbReference>
<dbReference type="FunFam" id="2.40.30.10:FF:000100">
    <property type="entry name" value="NADPH--cytochrome P450 reductase"/>
    <property type="match status" value="1"/>
</dbReference>
<feature type="binding site" evidence="19">
    <location>
        <begin position="459"/>
        <end position="461"/>
    </location>
    <ligand>
        <name>FAD</name>
        <dbReference type="ChEBI" id="CHEBI:57692"/>
    </ligand>
</feature>
<dbReference type="GO" id="GO:0050661">
    <property type="term" value="F:NADP binding"/>
    <property type="evidence" value="ECO:0007669"/>
    <property type="project" value="UniProtKB-UniRule"/>
</dbReference>